<keyword evidence="2" id="KW-1185">Reference proteome</keyword>
<dbReference type="GO" id="GO:0051213">
    <property type="term" value="F:dioxygenase activity"/>
    <property type="evidence" value="ECO:0007669"/>
    <property type="project" value="UniProtKB-KW"/>
</dbReference>
<protein>
    <submittedName>
        <fullName evidence="1">Phytanoyl-CoA dioxygenase family protein</fullName>
    </submittedName>
</protein>
<dbReference type="EMBL" id="JAVRHX010000001">
    <property type="protein sequence ID" value="MDT0593852.1"/>
    <property type="molecule type" value="Genomic_DNA"/>
</dbReference>
<dbReference type="RefSeq" id="WP_311367347.1">
    <property type="nucleotide sequence ID" value="NZ_JAVRHX010000001.1"/>
</dbReference>
<dbReference type="SUPFAM" id="SSF51197">
    <property type="entry name" value="Clavaminate synthase-like"/>
    <property type="match status" value="1"/>
</dbReference>
<evidence type="ECO:0000313" key="2">
    <source>
        <dbReference type="Proteomes" id="UP001253545"/>
    </source>
</evidence>
<reference evidence="1 2" key="1">
    <citation type="submission" date="2023-09" db="EMBL/GenBank/DDBJ databases">
        <authorList>
            <person name="Rey-Velasco X."/>
        </authorList>
    </citation>
    <scope>NUCLEOTIDE SEQUENCE [LARGE SCALE GENOMIC DNA]</scope>
    <source>
        <strain evidence="1 2">P117</strain>
    </source>
</reference>
<dbReference type="Gene3D" id="2.60.120.620">
    <property type="entry name" value="q2cbj1_9rhob like domain"/>
    <property type="match status" value="1"/>
</dbReference>
<dbReference type="Pfam" id="PF05721">
    <property type="entry name" value="PhyH"/>
    <property type="match status" value="1"/>
</dbReference>
<gene>
    <name evidence="1" type="ORF">RM552_03215</name>
</gene>
<dbReference type="InterPro" id="IPR008775">
    <property type="entry name" value="Phytyl_CoA_dOase-like"/>
</dbReference>
<accession>A0ABU2ZMJ5</accession>
<sequence length="264" mass="29495">MNIKSKLEKNGYVIVKGVLPMTTIAKAKNAIKACVDQQLDLFDAPKPKNIHDSLQCLFASNPSRYKDTISSLWRLCDIYNVLQHKKIQKILINELKFPFISIAGGQVVHIQSKKLQIPGGYFGLPAHQDFPSVNGSLDGVIIWTPLIENKGNQFPLQIIPKSHLNGVLPTQTDSDIPWQIATNQYSEGDFISVSCELTDIVIMSTFTVHRSGIEGKSGLKLSCSTRFDNVSERSFIDNGYPSAYIRSVDRELYKTNPYLSAFQS</sequence>
<name>A0ABU2ZMJ5_9ALTE</name>
<comment type="caution">
    <text evidence="1">The sequence shown here is derived from an EMBL/GenBank/DDBJ whole genome shotgun (WGS) entry which is preliminary data.</text>
</comment>
<organism evidence="1 2">
    <name type="scientific">Glaciecola petra</name>
    <dbReference type="NCBI Taxonomy" id="3075602"/>
    <lineage>
        <taxon>Bacteria</taxon>
        <taxon>Pseudomonadati</taxon>
        <taxon>Pseudomonadota</taxon>
        <taxon>Gammaproteobacteria</taxon>
        <taxon>Alteromonadales</taxon>
        <taxon>Alteromonadaceae</taxon>
        <taxon>Glaciecola</taxon>
    </lineage>
</organism>
<proteinExistence type="predicted"/>
<evidence type="ECO:0000313" key="1">
    <source>
        <dbReference type="EMBL" id="MDT0593852.1"/>
    </source>
</evidence>
<keyword evidence="1" id="KW-0223">Dioxygenase</keyword>
<keyword evidence="1" id="KW-0560">Oxidoreductase</keyword>
<dbReference type="Proteomes" id="UP001253545">
    <property type="component" value="Unassembled WGS sequence"/>
</dbReference>